<evidence type="ECO:0000256" key="1">
    <source>
        <dbReference type="SAM" id="Phobius"/>
    </source>
</evidence>
<accession>A0A9N8D9C9</accession>
<keyword evidence="1" id="KW-0812">Transmembrane</keyword>
<evidence type="ECO:0000313" key="2">
    <source>
        <dbReference type="EMBL" id="CAB9498977.1"/>
    </source>
</evidence>
<keyword evidence="1" id="KW-1133">Transmembrane helix</keyword>
<feature type="transmembrane region" description="Helical" evidence="1">
    <location>
        <begin position="20"/>
        <end position="41"/>
    </location>
</feature>
<proteinExistence type="predicted"/>
<organism evidence="2 3">
    <name type="scientific">Seminavis robusta</name>
    <dbReference type="NCBI Taxonomy" id="568900"/>
    <lineage>
        <taxon>Eukaryota</taxon>
        <taxon>Sar</taxon>
        <taxon>Stramenopiles</taxon>
        <taxon>Ochrophyta</taxon>
        <taxon>Bacillariophyta</taxon>
        <taxon>Bacillariophyceae</taxon>
        <taxon>Bacillariophycidae</taxon>
        <taxon>Naviculales</taxon>
        <taxon>Naviculaceae</taxon>
        <taxon>Seminavis</taxon>
    </lineage>
</organism>
<comment type="caution">
    <text evidence="2">The sequence shown here is derived from an EMBL/GenBank/DDBJ whole genome shotgun (WGS) entry which is preliminary data.</text>
</comment>
<sequence>MTLGLWLSPPSAMLPETTQRIRKSVLLLVGLCVGFCIILLVSQKRIGSNLPDENNDPTNVNVRRKLVGKEEDGPLKILYTITSLAEYNTGSRATVKGSDRLQETMIPIISEGVHSMVAMGYQVDVFVVAHYILKPERLQLIRDSLPDGVGLKYWDDAMPLGYNTEKYQESDGTSLIGERFLSLARQHRFVIRDHFLLYDVFVSFEDDMLVTGHHVQHYVKLSEELLRLQKEAPDDLPGNPDDKFYSSSFSGPMTKGQLSRMMPGFIRVEVLLDPTSKKFHTKPTQVPIDLVFDEKTTTTNKNITKIDPRPCCHVAKERSSPKRPENPSSDQVMLWETEVMPLGVRKMPSDVLDWVALLRGPTYDKETKLNTMVGDYWAGVDGYFDKKRRPGGNARNLINNMGGWMATRQQIWQWHTEICPGGFLPPYEAPHYRFDGLDLRDVEWWSGGLHLVTKRHACNLQRIMSLNPDEFHFHLLYHTANNKQSSIKTDRFTRANDLLGQLNTVRKNAQKALEKQKQR</sequence>
<dbReference type="Proteomes" id="UP001153069">
    <property type="component" value="Unassembled WGS sequence"/>
</dbReference>
<gene>
    <name evidence="2" type="ORF">SEMRO_50_G028960.1</name>
</gene>
<dbReference type="AlphaFoldDB" id="A0A9N8D9C9"/>
<name>A0A9N8D9C9_9STRA</name>
<reference evidence="2" key="1">
    <citation type="submission" date="2020-06" db="EMBL/GenBank/DDBJ databases">
        <authorList>
            <consortium name="Plant Systems Biology data submission"/>
        </authorList>
    </citation>
    <scope>NUCLEOTIDE SEQUENCE</scope>
    <source>
        <strain evidence="2">D6</strain>
    </source>
</reference>
<dbReference type="OrthoDB" id="38337at2759"/>
<evidence type="ECO:0000313" key="3">
    <source>
        <dbReference type="Proteomes" id="UP001153069"/>
    </source>
</evidence>
<keyword evidence="1" id="KW-0472">Membrane</keyword>
<keyword evidence="3" id="KW-1185">Reference proteome</keyword>
<dbReference type="EMBL" id="CAICTM010000050">
    <property type="protein sequence ID" value="CAB9498977.1"/>
    <property type="molecule type" value="Genomic_DNA"/>
</dbReference>
<protein>
    <submittedName>
        <fullName evidence="2">Uncharacterized protein</fullName>
    </submittedName>
</protein>